<proteinExistence type="predicted"/>
<evidence type="ECO:0000313" key="1">
    <source>
        <dbReference type="EMBL" id="CAB4759801.1"/>
    </source>
</evidence>
<accession>A0A6J6UIN9</accession>
<dbReference type="AlphaFoldDB" id="A0A6J6UIN9"/>
<sequence>MFDTRTKLSSDVVAEVREHFGDKVCQAVIPHNVRLAEAPSHGKPITTFDPSSTGAKAYRAVALEVSGGAPERAR</sequence>
<dbReference type="SUPFAM" id="SSF52540">
    <property type="entry name" value="P-loop containing nucleoside triphosphate hydrolases"/>
    <property type="match status" value="1"/>
</dbReference>
<dbReference type="InterPro" id="IPR027417">
    <property type="entry name" value="P-loop_NTPase"/>
</dbReference>
<organism evidence="1">
    <name type="scientific">freshwater metagenome</name>
    <dbReference type="NCBI Taxonomy" id="449393"/>
    <lineage>
        <taxon>unclassified sequences</taxon>
        <taxon>metagenomes</taxon>
        <taxon>ecological metagenomes</taxon>
    </lineage>
</organism>
<dbReference type="Gene3D" id="3.40.50.300">
    <property type="entry name" value="P-loop containing nucleotide triphosphate hydrolases"/>
    <property type="match status" value="1"/>
</dbReference>
<protein>
    <submittedName>
        <fullName evidence="1">Unannotated protein</fullName>
    </submittedName>
</protein>
<gene>
    <name evidence="1" type="ORF">UFOPK2872_00439</name>
</gene>
<name>A0A6J6UIN9_9ZZZZ</name>
<dbReference type="EMBL" id="CAEZZM010000034">
    <property type="protein sequence ID" value="CAB4759801.1"/>
    <property type="molecule type" value="Genomic_DNA"/>
</dbReference>
<reference evidence="1" key="1">
    <citation type="submission" date="2020-05" db="EMBL/GenBank/DDBJ databases">
        <authorList>
            <person name="Chiriac C."/>
            <person name="Salcher M."/>
            <person name="Ghai R."/>
            <person name="Kavagutti S V."/>
        </authorList>
    </citation>
    <scope>NUCLEOTIDE SEQUENCE</scope>
</reference>